<name>A0A439DIL6_9PEZI</name>
<dbReference type="Proteomes" id="UP000286045">
    <property type="component" value="Unassembled WGS sequence"/>
</dbReference>
<gene>
    <name evidence="1" type="ORF">EKO27_g862</name>
</gene>
<keyword evidence="2" id="KW-1185">Reference proteome</keyword>
<proteinExistence type="predicted"/>
<evidence type="ECO:0000313" key="1">
    <source>
        <dbReference type="EMBL" id="RWA14221.1"/>
    </source>
</evidence>
<reference evidence="1 2" key="1">
    <citation type="submission" date="2018-12" db="EMBL/GenBank/DDBJ databases">
        <title>Draft genome sequence of Xylaria grammica IHI A82.</title>
        <authorList>
            <person name="Buettner E."/>
            <person name="Kellner H."/>
        </authorList>
    </citation>
    <scope>NUCLEOTIDE SEQUENCE [LARGE SCALE GENOMIC DNA]</scope>
    <source>
        <strain evidence="1 2">IHI A82</strain>
    </source>
</reference>
<dbReference type="EMBL" id="RYZI01000011">
    <property type="protein sequence ID" value="RWA14221.1"/>
    <property type="molecule type" value="Genomic_DNA"/>
</dbReference>
<evidence type="ECO:0000313" key="2">
    <source>
        <dbReference type="Proteomes" id="UP000286045"/>
    </source>
</evidence>
<dbReference type="AlphaFoldDB" id="A0A439DIL6"/>
<organism evidence="1 2">
    <name type="scientific">Xylaria grammica</name>
    <dbReference type="NCBI Taxonomy" id="363999"/>
    <lineage>
        <taxon>Eukaryota</taxon>
        <taxon>Fungi</taxon>
        <taxon>Dikarya</taxon>
        <taxon>Ascomycota</taxon>
        <taxon>Pezizomycotina</taxon>
        <taxon>Sordariomycetes</taxon>
        <taxon>Xylariomycetidae</taxon>
        <taxon>Xylariales</taxon>
        <taxon>Xylariaceae</taxon>
        <taxon>Xylaria</taxon>
    </lineage>
</organism>
<protein>
    <submittedName>
        <fullName evidence="1">Uncharacterized protein</fullName>
    </submittedName>
</protein>
<sequence length="213" mass="23941">MADVHVLGDDGVPDPEEEELPEWLRIYLNFWHHWYNIIVHRGADVAPRVMPAYTIDFVTDDIRPAPYLQLLDISETWYCGTLIALIIAAHHGAHKGWLFETAYPYPQWVGRVLGRVILTLGAALLSTLSFEIVGSLSATTFLAAVTRIEDWVSAILIKRLRWGEVGANGEPRGTKPIISSGFWIRRTAGKSYARRSKGWPSSPLTTWPLCCSK</sequence>
<accession>A0A439DIL6</accession>
<comment type="caution">
    <text evidence="1">The sequence shown here is derived from an EMBL/GenBank/DDBJ whole genome shotgun (WGS) entry which is preliminary data.</text>
</comment>